<name>C4XX32_CLAL4</name>
<feature type="region of interest" description="Disordered" evidence="2">
    <location>
        <begin position="1323"/>
        <end position="1350"/>
    </location>
</feature>
<feature type="region of interest" description="Disordered" evidence="2">
    <location>
        <begin position="1264"/>
        <end position="1288"/>
    </location>
</feature>
<feature type="region of interest" description="Disordered" evidence="2">
    <location>
        <begin position="477"/>
        <end position="532"/>
    </location>
</feature>
<dbReference type="KEGG" id="clu:CLUG_00505"/>
<dbReference type="InParanoid" id="C4XX32"/>
<feature type="compositionally biased region" description="Basic residues" evidence="2">
    <location>
        <begin position="1063"/>
        <end position="1074"/>
    </location>
</feature>
<feature type="compositionally biased region" description="Low complexity" evidence="2">
    <location>
        <begin position="1075"/>
        <end position="1085"/>
    </location>
</feature>
<feature type="compositionally biased region" description="Polar residues" evidence="2">
    <location>
        <begin position="1017"/>
        <end position="1062"/>
    </location>
</feature>
<feature type="compositionally biased region" description="Polar residues" evidence="2">
    <location>
        <begin position="788"/>
        <end position="801"/>
    </location>
</feature>
<keyword evidence="1" id="KW-0175">Coiled coil</keyword>
<feature type="compositionally biased region" description="Polar residues" evidence="2">
    <location>
        <begin position="846"/>
        <end position="857"/>
    </location>
</feature>
<evidence type="ECO:0000313" key="3">
    <source>
        <dbReference type="EMBL" id="EEQ36382.1"/>
    </source>
</evidence>
<dbReference type="HOGENOM" id="CLU_247583_0_0_1"/>
<dbReference type="GeneID" id="8500281"/>
<feature type="compositionally biased region" description="Polar residues" evidence="2">
    <location>
        <begin position="601"/>
        <end position="626"/>
    </location>
</feature>
<evidence type="ECO:0000256" key="1">
    <source>
        <dbReference type="SAM" id="Coils"/>
    </source>
</evidence>
<evidence type="ECO:0000256" key="2">
    <source>
        <dbReference type="SAM" id="MobiDB-lite"/>
    </source>
</evidence>
<accession>C4XX32</accession>
<feature type="compositionally biased region" description="Low complexity" evidence="2">
    <location>
        <begin position="282"/>
        <end position="298"/>
    </location>
</feature>
<feature type="compositionally biased region" description="Polar residues" evidence="2">
    <location>
        <begin position="825"/>
        <end position="835"/>
    </location>
</feature>
<feature type="region of interest" description="Disordered" evidence="2">
    <location>
        <begin position="1015"/>
        <end position="1201"/>
    </location>
</feature>
<evidence type="ECO:0000313" key="4">
    <source>
        <dbReference type="Proteomes" id="UP000007703"/>
    </source>
</evidence>
<dbReference type="EMBL" id="CH408076">
    <property type="protein sequence ID" value="EEQ36382.1"/>
    <property type="molecule type" value="Genomic_DNA"/>
</dbReference>
<gene>
    <name evidence="3" type="ORF">CLUG_00505</name>
</gene>
<feature type="compositionally biased region" description="Low complexity" evidence="2">
    <location>
        <begin position="1119"/>
        <end position="1152"/>
    </location>
</feature>
<feature type="compositionally biased region" description="Basic and acidic residues" evidence="2">
    <location>
        <begin position="746"/>
        <end position="787"/>
    </location>
</feature>
<feature type="compositionally biased region" description="Low complexity" evidence="2">
    <location>
        <begin position="1166"/>
        <end position="1178"/>
    </location>
</feature>
<feature type="compositionally biased region" description="Basic and acidic residues" evidence="2">
    <location>
        <begin position="631"/>
        <end position="650"/>
    </location>
</feature>
<feature type="compositionally biased region" description="Polar residues" evidence="2">
    <location>
        <begin position="1103"/>
        <end position="1112"/>
    </location>
</feature>
<feature type="compositionally biased region" description="Low complexity" evidence="2">
    <location>
        <begin position="177"/>
        <end position="186"/>
    </location>
</feature>
<organism evidence="3 4">
    <name type="scientific">Clavispora lusitaniae (strain ATCC 42720)</name>
    <name type="common">Yeast</name>
    <name type="synonym">Candida lusitaniae</name>
    <dbReference type="NCBI Taxonomy" id="306902"/>
    <lineage>
        <taxon>Eukaryota</taxon>
        <taxon>Fungi</taxon>
        <taxon>Dikarya</taxon>
        <taxon>Ascomycota</taxon>
        <taxon>Saccharomycotina</taxon>
        <taxon>Pichiomycetes</taxon>
        <taxon>Metschnikowiaceae</taxon>
        <taxon>Clavispora</taxon>
    </lineage>
</organism>
<feature type="compositionally biased region" description="Basic and acidic residues" evidence="2">
    <location>
        <begin position="521"/>
        <end position="532"/>
    </location>
</feature>
<feature type="coiled-coil region" evidence="1">
    <location>
        <begin position="1461"/>
        <end position="1488"/>
    </location>
</feature>
<feature type="region of interest" description="Disordered" evidence="2">
    <location>
        <begin position="147"/>
        <end position="382"/>
    </location>
</feature>
<feature type="region of interest" description="Disordered" evidence="2">
    <location>
        <begin position="593"/>
        <end position="653"/>
    </location>
</feature>
<protein>
    <submittedName>
        <fullName evidence="3">Uncharacterized protein</fullName>
    </submittedName>
</protein>
<sequence>MIEVEDLKSFNLKPSRHHFGFRNKMLIKMDGAQAHLDEKVEDLKSLASDAKFNIQYSISKYSGVDPGLGMRATVRGLFHRSETNWHDPDAHLVRKVDPATMSAEEFSLYSYREERNRKFRENADALLAETLEKSAARAAALAASTATATTKTARTRKRQFRSKMRSGAPIPAEEAAKNNASAKNSAGATCTRAESGRKVKETFSAARSAPVETSKIGASGPGTAGEHEDEEQASTDWSEYEANPWADEPNSVWRAVVMKNAQKSASDAQKVENESKCAPVGTAGESTSPTTTETSTFAEEVEGACESQEPNPQDGAADSQTAGSFRSEPAGEVATAELPEDGPAVAELAISGPVRQKRPVSAYSCAEQSSPKKMGKVDTNASSTAASGFKTAGFKFHAVNFAAPKLALKSSSRVAFKSSSNMAFKSGSKMGFQSGPKMAFQSGPKLCFESSSKAEKSSAANSTTPLSTNPFVAEESKFSFTGPTEVPHRKYGSLMAENSDSSDDNSDSDSSMTADNGSENKLLHKLRELDTEVKSRPDRQFNRLFALRFPEQTAYEDEVYKKLYEASQLLSRKRSNIIKEKEQEEPVSLLQLRQAGRPRRVTSNSNVSNHCTSKVGKNTKNRSVSHASVIDPKKVEDRKRSRNRRFEKQGKSGIEIMRANSTTTAAQAGAKTIVSAIKNFTFVAFPEVAKIEEITDSEDDAKAEDVKPEEAAEEMKVEEAAEAGLEEAVPVNQATDATVISAISIEKLEEPADLDKSTDKPEGIPAPDADKCPCKSESSAEKTDSDSHQIGGQATVATVSPSKDLEAQALGDAPKPVSSDKEHSVSASLSVCNDLQKTEMEDTSADVESNTLQSNEVGSHPIEDGSGSAENDLDSAETPATPQDDNDEPSRTITFKEKDQVRFFSAEKGEWADVVNGFMLWRKNPVGVPSPCQTEVKSVLKTTSSTILINELPPMDEYCSDDDTCHLEQNSPSNNCPEDSLDHDPMDCSDVSDDSIVSSDFDSIEKFRAKLAKINSKKSPTTDGISESGQEKLTVSNDCPTNTEAGNYSQQEVAATKISSVKTARKREAKKSLTKKSPSSPSSYKELVAKVEKIQRAKKTRAKMSSTKTSLGKMSEIQLSEAESPASSEAESPALPEAKSPALPEAESPALPDSSELSAPSPQDVLSPEPLAESSLLSFTESSAETPVKLAAEPSAEDLTDLDSSCQTFRLIDRDWKIIQIMSEYSEEEENYPGYENIRIYRDALVACADEIKLSRGLLPSRLSSPEEEVADVPEKKANETANGKPQVPEIQHAQENEPCKKDVPQLDLPEPLNQLLGFKSEQEHGGQLPCPPLEQTPAHEIRERPTSRSSNIRNNKLFEEAKNAMSAADVADPYSIDVPKPGTYLAPIDPSLCPPVAFLKNPPFSSRRGFLLSQKNFVIKERVRFEYELFKHRRSYMVHRCHPSEETAEYAQPVTRKDYADFEKSLKRKLQERRDAYEKTRQSMYSRHPTCGSYIDFVDEWEYGSTDPYGSPNVFPKDLYDVF</sequence>
<dbReference type="Proteomes" id="UP000007703">
    <property type="component" value="Unassembled WGS sequence"/>
</dbReference>
<dbReference type="VEuPathDB" id="FungiDB:CLUG_00505"/>
<feature type="region of interest" description="Disordered" evidence="2">
    <location>
        <begin position="746"/>
        <end position="896"/>
    </location>
</feature>
<proteinExistence type="predicted"/>
<feature type="compositionally biased region" description="Basic and acidic residues" evidence="2">
    <location>
        <begin position="1338"/>
        <end position="1347"/>
    </location>
</feature>
<reference evidence="3 4" key="1">
    <citation type="journal article" date="2009" name="Nature">
        <title>Evolution of pathogenicity and sexual reproduction in eight Candida genomes.</title>
        <authorList>
            <person name="Butler G."/>
            <person name="Rasmussen M.D."/>
            <person name="Lin M.F."/>
            <person name="Santos M.A."/>
            <person name="Sakthikumar S."/>
            <person name="Munro C.A."/>
            <person name="Rheinbay E."/>
            <person name="Grabherr M."/>
            <person name="Forche A."/>
            <person name="Reedy J.L."/>
            <person name="Agrafioti I."/>
            <person name="Arnaud M.B."/>
            <person name="Bates S."/>
            <person name="Brown A.J."/>
            <person name="Brunke S."/>
            <person name="Costanzo M.C."/>
            <person name="Fitzpatrick D.A."/>
            <person name="de Groot P.W."/>
            <person name="Harris D."/>
            <person name="Hoyer L.L."/>
            <person name="Hube B."/>
            <person name="Klis F.M."/>
            <person name="Kodira C."/>
            <person name="Lennard N."/>
            <person name="Logue M.E."/>
            <person name="Martin R."/>
            <person name="Neiman A.M."/>
            <person name="Nikolaou E."/>
            <person name="Quail M.A."/>
            <person name="Quinn J."/>
            <person name="Santos M.C."/>
            <person name="Schmitzberger F.F."/>
            <person name="Sherlock G."/>
            <person name="Shah P."/>
            <person name="Silverstein K.A."/>
            <person name="Skrzypek M.S."/>
            <person name="Soll D."/>
            <person name="Staggs R."/>
            <person name="Stansfield I."/>
            <person name="Stumpf M.P."/>
            <person name="Sudbery P.E."/>
            <person name="Srikantha T."/>
            <person name="Zeng Q."/>
            <person name="Berman J."/>
            <person name="Berriman M."/>
            <person name="Heitman J."/>
            <person name="Gow N.A."/>
            <person name="Lorenz M.C."/>
            <person name="Birren B.W."/>
            <person name="Kellis M."/>
            <person name="Cuomo C.A."/>
        </authorList>
    </citation>
    <scope>NUCLEOTIDE SEQUENCE [LARGE SCALE GENOMIC DNA]</scope>
    <source>
        <strain evidence="3 4">ATCC 42720</strain>
    </source>
</reference>
<feature type="compositionally biased region" description="Basic residues" evidence="2">
    <location>
        <begin position="153"/>
        <end position="164"/>
    </location>
</feature>